<dbReference type="STRING" id="483216.BACEGG_03578"/>
<evidence type="ECO:0000313" key="6">
    <source>
        <dbReference type="Proteomes" id="UP000520291"/>
    </source>
</evidence>
<evidence type="ECO:0000256" key="1">
    <source>
        <dbReference type="ARBA" id="ARBA00008061"/>
    </source>
</evidence>
<dbReference type="GO" id="GO:0004556">
    <property type="term" value="F:alpha-amylase activity"/>
    <property type="evidence" value="ECO:0007669"/>
    <property type="project" value="UniProtKB-EC"/>
</dbReference>
<evidence type="ECO:0000313" key="3">
    <source>
        <dbReference type="EMBL" id="NME84540.1"/>
    </source>
</evidence>
<dbReference type="Pfam" id="PF00128">
    <property type="entry name" value="Alpha-amylase"/>
    <property type="match status" value="1"/>
</dbReference>
<proteinExistence type="inferred from homology"/>
<sequence length="560" mass="64195">MKTKETLFLLLCFILSTEAFSQKGPEWLKDAVIYHIYPSSFQDSDGNGIGDLKGIHSRLDYIRSIGVNTIWLSPIFSSEFKDGGYDITDFYRIDPRFGQNETLTALIQTAHSKGIRVCLDLVAGHTSDKHPWFLQSKQTDTNLQHSDYYIWTTDKKQKPQKYVDAPDAARNGYYMKNFFDCQPALNYGFAQPDPNHPWEQSVNAPGPQAVRRELKNIIAFWMDKGVDGFRVDMAQSLIKRDDRNHTATMQLWDEILSWFNKKYPEGIMMSEWSMPHEAIKAGFNIDLIIHNGVKIYRNLVCNTDDKGKPNNCYFDKSGNGQIKEFVTNYGKEYQATRNLGYATMPTCSHDIWRLNRLQRNTPEELKVALTLFLTMPWPPIIYYGEEIGMRNLEEAPYKEGSKSARNRSSCRTPMQWETGLNAGFSSAPSDQIYLPIDPADNYPNVASQENDRTSILNYVRTLLEIRKNIPAIGTRGDWKAISDIEQPYPFAYMRWIGDEQYFIVLNPSGQKAETAVNLPDNSKIEWLAGTTSSYRIKTKKGETRLQMPATSAILCKIRTK</sequence>
<dbReference type="InterPro" id="IPR045857">
    <property type="entry name" value="O16G_dom_2"/>
</dbReference>
<evidence type="ECO:0000313" key="5">
    <source>
        <dbReference type="Proteomes" id="UP000254424"/>
    </source>
</evidence>
<dbReference type="InterPro" id="IPR006047">
    <property type="entry name" value="GH13_cat_dom"/>
</dbReference>
<dbReference type="SUPFAM" id="SSF51445">
    <property type="entry name" value="(Trans)glycosidases"/>
    <property type="match status" value="1"/>
</dbReference>
<reference evidence="3 6" key="2">
    <citation type="submission" date="2020-04" db="EMBL/GenBank/DDBJ databases">
        <authorList>
            <person name="Hitch T.C.A."/>
            <person name="Wylensek D."/>
            <person name="Clavel T."/>
        </authorList>
    </citation>
    <scope>NUCLEOTIDE SEQUENCE [LARGE SCALE GENOMIC DNA]</scope>
    <source>
        <strain evidence="3 6">WCA3-601-WT-5E</strain>
    </source>
</reference>
<gene>
    <name evidence="4" type="primary">susG_2</name>
    <name evidence="3" type="ORF">HF841_00595</name>
    <name evidence="4" type="ORF">NCTC11155_02874</name>
</gene>
<organism evidence="4 5">
    <name type="scientific">Bacteroides eggerthii</name>
    <dbReference type="NCBI Taxonomy" id="28111"/>
    <lineage>
        <taxon>Bacteria</taxon>
        <taxon>Pseudomonadati</taxon>
        <taxon>Bacteroidota</taxon>
        <taxon>Bacteroidia</taxon>
        <taxon>Bacteroidales</taxon>
        <taxon>Bacteroidaceae</taxon>
        <taxon>Bacteroides</taxon>
    </lineage>
</organism>
<feature type="domain" description="Glycosyl hydrolase family 13 catalytic" evidence="2">
    <location>
        <begin position="35"/>
        <end position="440"/>
    </location>
</feature>
<dbReference type="PANTHER" id="PTHR10357:SF179">
    <property type="entry name" value="NEUTRAL AND BASIC AMINO ACID TRANSPORT PROTEIN RBAT"/>
    <property type="match status" value="1"/>
</dbReference>
<protein>
    <submittedName>
        <fullName evidence="4">Alpha-amylase</fullName>
        <ecNumber evidence="4">3.2.1.1</ecNumber>
    </submittedName>
</protein>
<dbReference type="SMART" id="SM00642">
    <property type="entry name" value="Aamy"/>
    <property type="match status" value="1"/>
</dbReference>
<dbReference type="Proteomes" id="UP000520291">
    <property type="component" value="Unassembled WGS sequence"/>
</dbReference>
<dbReference type="Proteomes" id="UP000254424">
    <property type="component" value="Unassembled WGS sequence"/>
</dbReference>
<dbReference type="SUPFAM" id="SSF51011">
    <property type="entry name" value="Glycosyl hydrolase domain"/>
    <property type="match status" value="1"/>
</dbReference>
<dbReference type="InterPro" id="IPR017853">
    <property type="entry name" value="GH"/>
</dbReference>
<dbReference type="AlphaFoldDB" id="A0A380ZAH7"/>
<reference evidence="4 5" key="1">
    <citation type="submission" date="2018-06" db="EMBL/GenBank/DDBJ databases">
        <authorList>
            <consortium name="Pathogen Informatics"/>
            <person name="Doyle S."/>
        </authorList>
    </citation>
    <scope>NUCLEOTIDE SEQUENCE [LARGE SCALE GENOMIC DNA]</scope>
    <source>
        <strain evidence="4 5">NCTC11155</strain>
    </source>
</reference>
<dbReference type="EMBL" id="JABAGL010000001">
    <property type="protein sequence ID" value="NME84540.1"/>
    <property type="molecule type" value="Genomic_DNA"/>
</dbReference>
<dbReference type="EMBL" id="UFSX01000002">
    <property type="protein sequence ID" value="SUV43480.1"/>
    <property type="molecule type" value="Genomic_DNA"/>
</dbReference>
<dbReference type="EC" id="3.2.1.1" evidence="4"/>
<keyword evidence="4" id="KW-0378">Hydrolase</keyword>
<dbReference type="Gene3D" id="3.20.20.80">
    <property type="entry name" value="Glycosidases"/>
    <property type="match status" value="1"/>
</dbReference>
<dbReference type="Gene3D" id="3.90.400.10">
    <property type="entry name" value="Oligo-1,6-glucosidase, Domain 2"/>
    <property type="match status" value="1"/>
</dbReference>
<name>A0A380ZAH7_9BACE</name>
<evidence type="ECO:0000313" key="4">
    <source>
        <dbReference type="EMBL" id="SUV43480.1"/>
    </source>
</evidence>
<dbReference type="GO" id="GO:0009313">
    <property type="term" value="P:oligosaccharide catabolic process"/>
    <property type="evidence" value="ECO:0007669"/>
    <property type="project" value="TreeGrafter"/>
</dbReference>
<dbReference type="GeneID" id="93069617"/>
<dbReference type="OrthoDB" id="9805159at2"/>
<dbReference type="PANTHER" id="PTHR10357">
    <property type="entry name" value="ALPHA-AMYLASE FAMILY MEMBER"/>
    <property type="match status" value="1"/>
</dbReference>
<evidence type="ECO:0000259" key="2">
    <source>
        <dbReference type="SMART" id="SM00642"/>
    </source>
</evidence>
<keyword evidence="4" id="KW-0326">Glycosidase</keyword>
<accession>A0A380ZAH7</accession>
<dbReference type="RefSeq" id="WP_004292163.1">
    <property type="nucleotide sequence ID" value="NZ_CABKNQ010000017.1"/>
</dbReference>
<comment type="similarity">
    <text evidence="1">Belongs to the glycosyl hydrolase 13 family.</text>
</comment>